<dbReference type="GO" id="GO:0006886">
    <property type="term" value="P:intracellular protein transport"/>
    <property type="evidence" value="ECO:0007669"/>
    <property type="project" value="InterPro"/>
</dbReference>
<keyword evidence="4" id="KW-0653">Protein transport</keyword>
<organism evidence="8 9">
    <name type="scientific">Candida orthopsilosis (strain 90-125)</name>
    <name type="common">Yeast</name>
    <dbReference type="NCBI Taxonomy" id="1136231"/>
    <lineage>
        <taxon>Eukaryota</taxon>
        <taxon>Fungi</taxon>
        <taxon>Dikarya</taxon>
        <taxon>Ascomycota</taxon>
        <taxon>Saccharomycotina</taxon>
        <taxon>Pichiomycetes</taxon>
        <taxon>Debaryomycetaceae</taxon>
        <taxon>Candida/Lodderomyces clade</taxon>
        <taxon>Candida</taxon>
    </lineage>
</organism>
<comment type="subcellular location">
    <subcellularLocation>
        <location evidence="1">Endomembrane system</location>
    </subcellularLocation>
</comment>
<evidence type="ECO:0000256" key="3">
    <source>
        <dbReference type="ARBA" id="ARBA00022448"/>
    </source>
</evidence>
<dbReference type="EMBL" id="HE681723">
    <property type="protein sequence ID" value="CCG23932.1"/>
    <property type="molecule type" value="Genomic_DNA"/>
</dbReference>
<feature type="compositionally biased region" description="Basic and acidic residues" evidence="6">
    <location>
        <begin position="760"/>
        <end position="770"/>
    </location>
</feature>
<evidence type="ECO:0000313" key="9">
    <source>
        <dbReference type="Proteomes" id="UP000005018"/>
    </source>
</evidence>
<dbReference type="AlphaFoldDB" id="H8X704"/>
<accession>H8X704</accession>
<feature type="compositionally biased region" description="Acidic residues" evidence="6">
    <location>
        <begin position="712"/>
        <end position="757"/>
    </location>
</feature>
<evidence type="ECO:0000256" key="4">
    <source>
        <dbReference type="ARBA" id="ARBA00022927"/>
    </source>
</evidence>
<dbReference type="HOGENOM" id="CLU_006320_3_2_1"/>
<sequence>MNDSLSKITSMIESAKDLSIEAAMSASARLIDTPSVSRPQEISLLLNSRSNRDISNGMKCVIGLIAKGEDGSPYFADVVKNVTNENAKVKQLVFIYLTKYADVQADTALLSINSIQKTLNDKTPSNRANAIRSLAGIRISSIVPILALSLKRTATDPSAQVRAACAMAIGKVYTISGKSKKQILELLGNLLADSDVIVVSAAIKSYFKIQPTIRNETNKWKSIHGNFRRICSLLSKFDEWAQICAIDILTLYSRKFIAKPSKDSVDPDLTLFIESMEPLMMSMSDMVILSVVRGVHLLAPTHLANLNIVLTRISSSTNNSQTRVYSLQTIEYICQDSRHLFADKFRSFYILPDDLPDIAILKLGILSSISNDSNFKYIFEEFKFYALHSKRKVVARESIRAMAKCSQISPEWSERILQWCLANIKSMKGESSNEILTIVRFIIQQKCDATGEKDKDEIMKILSKLAYYLNDDASDLEDDARASIIWTIGEYTVLAENSIGPDVLRIALKSFARQAASVRYQLLVLASKIVVFEMSRLTSEHGDSGKGKEIANLTLQESIEFKMFEYALHLAKYDPSYDTRDRTRMLSVLSNSGVDRAPLASLILQVPKPTPLVSNRTISSDEEFKAIRSYFKVIEWTTVPSQLPSSSIRKEAPIQYNKMTNASSVFSERSKSPSPVNPLSFSSHQFNNGGVSVGRQEQTAKAYQLQSLDEFFGNDDESSEEEVSETESDEEDASEDEYSEEEASDDVDEDDEEEPGADDVSWRGDESNSY</sequence>
<dbReference type="GO" id="GO:0016192">
    <property type="term" value="P:vesicle-mediated transport"/>
    <property type="evidence" value="ECO:0007669"/>
    <property type="project" value="InterPro"/>
</dbReference>
<evidence type="ECO:0000259" key="7">
    <source>
        <dbReference type="Pfam" id="PF01602"/>
    </source>
</evidence>
<dbReference type="Proteomes" id="UP000005018">
    <property type="component" value="Chromosome 5"/>
</dbReference>
<dbReference type="InterPro" id="IPR002553">
    <property type="entry name" value="Clathrin/coatomer_adapt-like_N"/>
</dbReference>
<evidence type="ECO:0000256" key="2">
    <source>
        <dbReference type="ARBA" id="ARBA00006613"/>
    </source>
</evidence>
<keyword evidence="3" id="KW-0813">Transport</keyword>
<dbReference type="SUPFAM" id="SSF48371">
    <property type="entry name" value="ARM repeat"/>
    <property type="match status" value="1"/>
</dbReference>
<dbReference type="Gene3D" id="1.25.10.10">
    <property type="entry name" value="Leucine-rich Repeat Variant"/>
    <property type="match status" value="1"/>
</dbReference>
<dbReference type="GeneID" id="14541159"/>
<dbReference type="InterPro" id="IPR016024">
    <property type="entry name" value="ARM-type_fold"/>
</dbReference>
<comment type="similarity">
    <text evidence="2">Belongs to the adaptor complexes large subunit family.</text>
</comment>
<dbReference type="OrthoDB" id="10254310at2759"/>
<dbReference type="InterPro" id="IPR026739">
    <property type="entry name" value="AP_beta"/>
</dbReference>
<keyword evidence="9" id="KW-1185">Reference proteome</keyword>
<name>H8X704_CANO9</name>
<reference evidence="8 9" key="1">
    <citation type="journal article" date="2012" name="PLoS ONE">
        <title>Sequence and analysis of the genome of the pathogenic yeast Candida orthopsilosis.</title>
        <authorList>
            <person name="Riccombeni A."/>
            <person name="Vidanes G."/>
            <person name="Proux-Wera E."/>
            <person name="Wolfe K.H."/>
            <person name="Butler G."/>
        </authorList>
    </citation>
    <scope>NUCLEOTIDE SEQUENCE [LARGE SCALE GENOMIC DNA]</scope>
    <source>
        <strain evidence="8 9">Co 90-125</strain>
    </source>
</reference>
<feature type="region of interest" description="Disordered" evidence="6">
    <location>
        <begin position="711"/>
        <end position="770"/>
    </location>
</feature>
<evidence type="ECO:0000256" key="5">
    <source>
        <dbReference type="ARBA" id="ARBA00023136"/>
    </source>
</evidence>
<dbReference type="GO" id="GO:0012505">
    <property type="term" value="C:endomembrane system"/>
    <property type="evidence" value="ECO:0007669"/>
    <property type="project" value="UniProtKB-SubCell"/>
</dbReference>
<dbReference type="InterPro" id="IPR011989">
    <property type="entry name" value="ARM-like"/>
</dbReference>
<keyword evidence="5" id="KW-0472">Membrane</keyword>
<dbReference type="RefSeq" id="XP_003870063.1">
    <property type="nucleotide sequence ID" value="XM_003870014.1"/>
</dbReference>
<evidence type="ECO:0000313" key="8">
    <source>
        <dbReference type="EMBL" id="CCG23932.1"/>
    </source>
</evidence>
<dbReference type="PANTHER" id="PTHR11134">
    <property type="entry name" value="ADAPTOR COMPLEX SUBUNIT BETA FAMILY MEMBER"/>
    <property type="match status" value="1"/>
</dbReference>
<dbReference type="eggNOG" id="KOG1060">
    <property type="taxonomic scope" value="Eukaryota"/>
</dbReference>
<proteinExistence type="inferred from homology"/>
<dbReference type="GO" id="GO:0030117">
    <property type="term" value="C:membrane coat"/>
    <property type="evidence" value="ECO:0007669"/>
    <property type="project" value="InterPro"/>
</dbReference>
<evidence type="ECO:0000256" key="1">
    <source>
        <dbReference type="ARBA" id="ARBA00004308"/>
    </source>
</evidence>
<feature type="region of interest" description="Disordered" evidence="6">
    <location>
        <begin position="665"/>
        <end position="698"/>
    </location>
</feature>
<gene>
    <name evidence="8" type="ORF">CORT_0E03440</name>
</gene>
<dbReference type="KEGG" id="cot:CORT_0E03440"/>
<feature type="domain" description="Clathrin/coatomer adaptor adaptin-like N-terminal" evidence="7">
    <location>
        <begin position="39"/>
        <end position="590"/>
    </location>
</feature>
<dbReference type="Pfam" id="PF01602">
    <property type="entry name" value="Adaptin_N"/>
    <property type="match status" value="1"/>
</dbReference>
<evidence type="ECO:0000256" key="6">
    <source>
        <dbReference type="SAM" id="MobiDB-lite"/>
    </source>
</evidence>
<protein>
    <recommendedName>
        <fullName evidence="7">Clathrin/coatomer adaptor adaptin-like N-terminal domain-containing protein</fullName>
    </recommendedName>
</protein>